<keyword evidence="2" id="KW-1185">Reference proteome</keyword>
<evidence type="ECO:0000313" key="2">
    <source>
        <dbReference type="Proteomes" id="UP000199544"/>
    </source>
</evidence>
<organism evidence="1 2">
    <name type="scientific">Fictibacillus solisalsi</name>
    <dbReference type="NCBI Taxonomy" id="459525"/>
    <lineage>
        <taxon>Bacteria</taxon>
        <taxon>Bacillati</taxon>
        <taxon>Bacillota</taxon>
        <taxon>Bacilli</taxon>
        <taxon>Bacillales</taxon>
        <taxon>Fictibacillaceae</taxon>
        <taxon>Fictibacillus</taxon>
    </lineage>
</organism>
<proteinExistence type="predicted"/>
<protein>
    <submittedName>
        <fullName evidence="1">Uncharacterized protein</fullName>
    </submittedName>
</protein>
<name>A0A1H0CAX1_9BACL</name>
<dbReference type="EMBL" id="FNHW01000007">
    <property type="protein sequence ID" value="SDN54983.1"/>
    <property type="molecule type" value="Genomic_DNA"/>
</dbReference>
<dbReference type="AlphaFoldDB" id="A0A1H0CAX1"/>
<dbReference type="Proteomes" id="UP000199544">
    <property type="component" value="Unassembled WGS sequence"/>
</dbReference>
<accession>A0A1H0CAX1</accession>
<evidence type="ECO:0000313" key="1">
    <source>
        <dbReference type="EMBL" id="SDN54983.1"/>
    </source>
</evidence>
<sequence>MKKILAGLFIAGGLLGIFSFSQDTARDELPNPRLVARDELPGLSIAAVMDELPGLSSRGVARDELPGLRSNAAMDELPGLSTNA</sequence>
<dbReference type="RefSeq" id="WP_090239382.1">
    <property type="nucleotide sequence ID" value="NZ_FNHW01000007.1"/>
</dbReference>
<reference evidence="2" key="1">
    <citation type="submission" date="2016-10" db="EMBL/GenBank/DDBJ databases">
        <authorList>
            <person name="Varghese N."/>
            <person name="Submissions S."/>
        </authorList>
    </citation>
    <scope>NUCLEOTIDE SEQUENCE [LARGE SCALE GENOMIC DNA]</scope>
    <source>
        <strain evidence="2">CGMCC 1.6854</strain>
    </source>
</reference>
<gene>
    <name evidence="1" type="ORF">SAMN04488137_4857</name>
</gene>
<dbReference type="STRING" id="459525.SAMN04488137_4857"/>